<dbReference type="InterPro" id="IPR037066">
    <property type="entry name" value="Plug_dom_sf"/>
</dbReference>
<keyword evidence="14" id="KW-1185">Reference proteome</keyword>
<evidence type="ECO:0000256" key="7">
    <source>
        <dbReference type="ARBA" id="ARBA00023077"/>
    </source>
</evidence>
<dbReference type="Pfam" id="PF13715">
    <property type="entry name" value="CarbopepD_reg_2"/>
    <property type="match status" value="1"/>
</dbReference>
<evidence type="ECO:0000259" key="12">
    <source>
        <dbReference type="SMART" id="SM00965"/>
    </source>
</evidence>
<dbReference type="PROSITE" id="PS52016">
    <property type="entry name" value="TONB_DEPENDENT_REC_3"/>
    <property type="match status" value="1"/>
</dbReference>
<keyword evidence="9 10" id="KW-0998">Cell outer membrane</keyword>
<keyword evidence="4" id="KW-0410">Iron transport</keyword>
<dbReference type="Pfam" id="PF00593">
    <property type="entry name" value="TonB_dep_Rec_b-barrel"/>
    <property type="match status" value="1"/>
</dbReference>
<comment type="subcellular location">
    <subcellularLocation>
        <location evidence="1 10">Cell outer membrane</location>
        <topology evidence="1 10">Multi-pass membrane protein</topology>
    </subcellularLocation>
</comment>
<evidence type="ECO:0000256" key="6">
    <source>
        <dbReference type="ARBA" id="ARBA00023004"/>
    </source>
</evidence>
<evidence type="ECO:0000256" key="2">
    <source>
        <dbReference type="ARBA" id="ARBA00022448"/>
    </source>
</evidence>
<keyword evidence="7 11" id="KW-0798">TonB box</keyword>
<dbReference type="Gene3D" id="2.60.40.1120">
    <property type="entry name" value="Carboxypeptidase-like, regulatory domain"/>
    <property type="match status" value="1"/>
</dbReference>
<dbReference type="Gene3D" id="2.40.170.20">
    <property type="entry name" value="TonB-dependent receptor, beta-barrel domain"/>
    <property type="match status" value="1"/>
</dbReference>
<evidence type="ECO:0000256" key="8">
    <source>
        <dbReference type="ARBA" id="ARBA00023136"/>
    </source>
</evidence>
<dbReference type="OrthoDB" id="9768177at2"/>
<evidence type="ECO:0000313" key="13">
    <source>
        <dbReference type="EMBL" id="RIH63744.1"/>
    </source>
</evidence>
<dbReference type="InterPro" id="IPR008969">
    <property type="entry name" value="CarboxyPept-like_regulatory"/>
</dbReference>
<name>A0A399CVD4_9BACT</name>
<evidence type="ECO:0000256" key="3">
    <source>
        <dbReference type="ARBA" id="ARBA00022452"/>
    </source>
</evidence>
<dbReference type="RefSeq" id="WP_119351387.1">
    <property type="nucleotide sequence ID" value="NZ_QWET01000017.1"/>
</dbReference>
<keyword evidence="6" id="KW-0408">Iron</keyword>
<feature type="domain" description="Secretin/TonB short N-terminal" evidence="12">
    <location>
        <begin position="69"/>
        <end position="120"/>
    </location>
</feature>
<dbReference type="InterPro" id="IPR011662">
    <property type="entry name" value="Secretin/TonB_short_N"/>
</dbReference>
<keyword evidence="3 10" id="KW-1134">Transmembrane beta strand</keyword>
<sequence length="1120" mass="123829">MKNFCFTPFPFNGKAKKLIVIMKLTVFILFLTLMQVSATGYSQANKFSFRAENKQVVEVLRQIEEHSDFRFFFLREQVDVERRVSVTAREATVEQILDELFQGQPVQYEFANEALIVLTRSDSPIGRVNDYGSGDMEQRTVSGKVTDSSEQPLPGVTVVVKGTTQGTVTNADGDYTLANIPDNAMLVFSFVGMKMREVAVGSQMRINVRMEEETIGIEEVVAVGYGTMKKSDITGSVASISSESFLDQPGSSSNSIIAGKAPGVTVRRSNGAPGASPIIRIRGANSLLGNNDPLIVVDGNYGSLPNMYEIESIEILKDASATAIYGSRGANGVILVTTKRGAERKPTLEFHSDISFDMVPQHYDLMDAHEFAEFNKSVGAYPFTDAEIAKFKEGGGTDWQDELLQTGFSQNYKVILSGGSKNIRYYITPGYNKTTGTIRNSEASGYGLKAKVDMDLSDRLTVQIESSVSHSENLNPNLAQGGNKSTIPLMAAIAWSPTEPIYNEDGSYNRLGVGSGTLMNPVLMTEVKQTNYDGGGHGVGNIEFKIIEGLTLNAKAKIGFWNGGSRNFKSREYNGVNANASQSFYENKDWLTNAFLTYSKTFASLHDISAMVGFEQSKSEYQSVNAVANILPIESAEWHNLGLAAPNIGVGSGWSDNSLRSYFGRLNYNYASRYYVTVNYRADGSSKFRGDNRWGYFPSFSLAWRFSEEEFMKNQNVFQNIRIRGGYGVTGSQAISSYSTYSTLRGMGFYWGDVYQSGYISQIGGNPNLKWESTKQLNAGVDFTMIDNRLSFAFDYYNKETVDLLAPISVPAYAGADSEYGRTNVISNVGAVKNEGIEVNLDYNAIRTQDWSYNINLNGAYNWNEVLNLGETDIIYGRSYAAGLSSTSPFALLPGKPIGTIYGIKYLGIWQKDEADEATKYGASPGDYRYEDLNGNYNYDAEDRQVIGNTNPPFTWGFNNRLSYKNFNLNVLFEGVHGRDVMNWAYLVATERIDFTQTYTLRAAKSRWTPDNSDAEFARIGNSHLIPLSSQYVQDGSYVKLRNLSLAYRIPKSVISFASVRLSVSAQNLLTITNYKGYDPEISSTSDNSVNEGVVDANSGMDWFAYPSSKSISFGIAIEY</sequence>
<evidence type="ECO:0000256" key="4">
    <source>
        <dbReference type="ARBA" id="ARBA00022496"/>
    </source>
</evidence>
<dbReference type="EMBL" id="QWET01000017">
    <property type="protein sequence ID" value="RIH63744.1"/>
    <property type="molecule type" value="Genomic_DNA"/>
</dbReference>
<dbReference type="NCBIfam" id="TIGR04057">
    <property type="entry name" value="SusC_RagA_signa"/>
    <property type="match status" value="1"/>
</dbReference>
<evidence type="ECO:0000256" key="10">
    <source>
        <dbReference type="PROSITE-ProRule" id="PRU01360"/>
    </source>
</evidence>
<evidence type="ECO:0000256" key="1">
    <source>
        <dbReference type="ARBA" id="ARBA00004571"/>
    </source>
</evidence>
<evidence type="ECO:0000256" key="9">
    <source>
        <dbReference type="ARBA" id="ARBA00023237"/>
    </source>
</evidence>
<dbReference type="Pfam" id="PF07660">
    <property type="entry name" value="STN"/>
    <property type="match status" value="1"/>
</dbReference>
<dbReference type="SUPFAM" id="SSF49464">
    <property type="entry name" value="Carboxypeptidase regulatory domain-like"/>
    <property type="match status" value="1"/>
</dbReference>
<proteinExistence type="inferred from homology"/>
<dbReference type="InterPro" id="IPR000531">
    <property type="entry name" value="Beta-barrel_TonB"/>
</dbReference>
<dbReference type="Proteomes" id="UP000266441">
    <property type="component" value="Unassembled WGS sequence"/>
</dbReference>
<protein>
    <submittedName>
        <fullName evidence="13">SusC/RagA family TonB-linked outer membrane protein</fullName>
    </submittedName>
</protein>
<accession>A0A399CVD4</accession>
<evidence type="ECO:0000256" key="5">
    <source>
        <dbReference type="ARBA" id="ARBA00022692"/>
    </source>
</evidence>
<dbReference type="NCBIfam" id="TIGR04056">
    <property type="entry name" value="OMP_RagA_SusC"/>
    <property type="match status" value="1"/>
</dbReference>
<dbReference type="SMART" id="SM00965">
    <property type="entry name" value="STN"/>
    <property type="match status" value="1"/>
</dbReference>
<dbReference type="AlphaFoldDB" id="A0A399CVD4"/>
<dbReference type="InterPro" id="IPR012910">
    <property type="entry name" value="Plug_dom"/>
</dbReference>
<dbReference type="InterPro" id="IPR023997">
    <property type="entry name" value="TonB-dep_OMP_SusC/RagA_CS"/>
</dbReference>
<dbReference type="InterPro" id="IPR039426">
    <property type="entry name" value="TonB-dep_rcpt-like"/>
</dbReference>
<keyword evidence="8 10" id="KW-0472">Membrane</keyword>
<dbReference type="InterPro" id="IPR036942">
    <property type="entry name" value="Beta-barrel_TonB_sf"/>
</dbReference>
<organism evidence="13 14">
    <name type="scientific">Mariniphaga sediminis</name>
    <dbReference type="NCBI Taxonomy" id="1628158"/>
    <lineage>
        <taxon>Bacteria</taxon>
        <taxon>Pseudomonadati</taxon>
        <taxon>Bacteroidota</taxon>
        <taxon>Bacteroidia</taxon>
        <taxon>Marinilabiliales</taxon>
        <taxon>Prolixibacteraceae</taxon>
        <taxon>Mariniphaga</taxon>
    </lineage>
</organism>
<dbReference type="SUPFAM" id="SSF56935">
    <property type="entry name" value="Porins"/>
    <property type="match status" value="1"/>
</dbReference>
<evidence type="ECO:0000256" key="11">
    <source>
        <dbReference type="RuleBase" id="RU003357"/>
    </source>
</evidence>
<dbReference type="GO" id="GO:0006826">
    <property type="term" value="P:iron ion transport"/>
    <property type="evidence" value="ECO:0007669"/>
    <property type="project" value="UniProtKB-KW"/>
</dbReference>
<keyword evidence="4" id="KW-0406">Ion transport</keyword>
<reference evidence="13 14" key="1">
    <citation type="journal article" date="2015" name="Int. J. Syst. Evol. Microbiol.">
        <title>Mariniphaga sediminis sp. nov., isolated from coastal sediment.</title>
        <authorList>
            <person name="Wang F.Q."/>
            <person name="Shen Q.Y."/>
            <person name="Chen G.J."/>
            <person name="Du Z.J."/>
        </authorList>
    </citation>
    <scope>NUCLEOTIDE SEQUENCE [LARGE SCALE GENOMIC DNA]</scope>
    <source>
        <strain evidence="13 14">SY21</strain>
    </source>
</reference>
<evidence type="ECO:0000313" key="14">
    <source>
        <dbReference type="Proteomes" id="UP000266441"/>
    </source>
</evidence>
<dbReference type="Gene3D" id="2.170.130.10">
    <property type="entry name" value="TonB-dependent receptor, plug domain"/>
    <property type="match status" value="1"/>
</dbReference>
<comment type="similarity">
    <text evidence="10 11">Belongs to the TonB-dependent receptor family.</text>
</comment>
<keyword evidence="2 10" id="KW-0813">Transport</keyword>
<dbReference type="Pfam" id="PF07715">
    <property type="entry name" value="Plug"/>
    <property type="match status" value="1"/>
</dbReference>
<keyword evidence="5 10" id="KW-0812">Transmembrane</keyword>
<comment type="caution">
    <text evidence="13">The sequence shown here is derived from an EMBL/GenBank/DDBJ whole genome shotgun (WGS) entry which is preliminary data.</text>
</comment>
<gene>
    <name evidence="13" type="ORF">D1164_18495</name>
</gene>
<dbReference type="GO" id="GO:0009279">
    <property type="term" value="C:cell outer membrane"/>
    <property type="evidence" value="ECO:0007669"/>
    <property type="project" value="UniProtKB-SubCell"/>
</dbReference>
<dbReference type="InterPro" id="IPR023996">
    <property type="entry name" value="TonB-dep_OMP_SusC/RagA"/>
</dbReference>